<dbReference type="Proteomes" id="UP000290365">
    <property type="component" value="Chromosome"/>
</dbReference>
<feature type="transmembrane region" description="Helical" evidence="11">
    <location>
        <begin position="221"/>
        <end position="242"/>
    </location>
</feature>
<dbReference type="GO" id="GO:0140359">
    <property type="term" value="F:ABC-type transporter activity"/>
    <property type="evidence" value="ECO:0007669"/>
    <property type="project" value="InterPro"/>
</dbReference>
<feature type="transmembrane region" description="Helical" evidence="11">
    <location>
        <begin position="262"/>
        <end position="290"/>
    </location>
</feature>
<feature type="domain" description="Peptidase C39" evidence="14">
    <location>
        <begin position="74"/>
        <end position="193"/>
    </location>
</feature>
<keyword evidence="16" id="KW-1185">Reference proteome</keyword>
<dbReference type="InterPro" id="IPR011527">
    <property type="entry name" value="ABC1_TM_dom"/>
</dbReference>
<evidence type="ECO:0000256" key="2">
    <source>
        <dbReference type="ARBA" id="ARBA00022448"/>
    </source>
</evidence>
<dbReference type="PROSITE" id="PS50893">
    <property type="entry name" value="ABC_TRANSPORTER_2"/>
    <property type="match status" value="1"/>
</dbReference>
<dbReference type="InterPro" id="IPR017871">
    <property type="entry name" value="ABC_transporter-like_CS"/>
</dbReference>
<dbReference type="InterPro" id="IPR039421">
    <property type="entry name" value="Type_1_exporter"/>
</dbReference>
<proteinExistence type="predicted"/>
<dbReference type="PROSITE" id="PS50929">
    <property type="entry name" value="ABC_TM1F"/>
    <property type="match status" value="1"/>
</dbReference>
<keyword evidence="4 11" id="KW-0812">Transmembrane</keyword>
<dbReference type="CDD" id="cd18779">
    <property type="entry name" value="ABC_6TM_T1SS_like"/>
    <property type="match status" value="1"/>
</dbReference>
<dbReference type="InterPro" id="IPR036640">
    <property type="entry name" value="ABC1_TM_sf"/>
</dbReference>
<dbReference type="InterPro" id="IPR005074">
    <property type="entry name" value="Peptidase_C39"/>
</dbReference>
<dbReference type="SUPFAM" id="SSF90123">
    <property type="entry name" value="ABC transporter transmembrane region"/>
    <property type="match status" value="1"/>
</dbReference>
<keyword evidence="6" id="KW-0378">Hydrolase</keyword>
<dbReference type="EMBL" id="CP035758">
    <property type="protein sequence ID" value="QBD80923.1"/>
    <property type="molecule type" value="Genomic_DNA"/>
</dbReference>
<keyword evidence="3" id="KW-1003">Cell membrane</keyword>
<dbReference type="InterPro" id="IPR003593">
    <property type="entry name" value="AAA+_ATPase"/>
</dbReference>
<dbReference type="Pfam" id="PF00005">
    <property type="entry name" value="ABC_tran"/>
    <property type="match status" value="1"/>
</dbReference>
<dbReference type="AlphaFoldDB" id="A0A4P6JZJ9"/>
<evidence type="ECO:0000313" key="16">
    <source>
        <dbReference type="Proteomes" id="UP000290365"/>
    </source>
</evidence>
<gene>
    <name evidence="15" type="ORF">EPA93_35125</name>
</gene>
<name>A0A4P6JZJ9_KTERU</name>
<evidence type="ECO:0000259" key="14">
    <source>
        <dbReference type="PROSITE" id="PS50990"/>
    </source>
</evidence>
<dbReference type="KEGG" id="kbs:EPA93_35125"/>
<dbReference type="GO" id="GO:0008234">
    <property type="term" value="F:cysteine-type peptidase activity"/>
    <property type="evidence" value="ECO:0007669"/>
    <property type="project" value="UniProtKB-KW"/>
</dbReference>
<evidence type="ECO:0000256" key="6">
    <source>
        <dbReference type="ARBA" id="ARBA00022807"/>
    </source>
</evidence>
<accession>A0A4P6JZJ9</accession>
<dbReference type="GO" id="GO:0034040">
    <property type="term" value="F:ATPase-coupled lipid transmembrane transporter activity"/>
    <property type="evidence" value="ECO:0007669"/>
    <property type="project" value="TreeGrafter"/>
</dbReference>
<dbReference type="GO" id="GO:0005886">
    <property type="term" value="C:plasma membrane"/>
    <property type="evidence" value="ECO:0007669"/>
    <property type="project" value="UniProtKB-SubCell"/>
</dbReference>
<keyword evidence="6" id="KW-0645">Protease</keyword>
<dbReference type="SMART" id="SM00382">
    <property type="entry name" value="AAA"/>
    <property type="match status" value="1"/>
</dbReference>
<evidence type="ECO:0000256" key="9">
    <source>
        <dbReference type="ARBA" id="ARBA00023136"/>
    </source>
</evidence>
<dbReference type="FunFam" id="3.40.50.300:FF:000299">
    <property type="entry name" value="ABC transporter ATP-binding protein/permease"/>
    <property type="match status" value="1"/>
</dbReference>
<dbReference type="GO" id="GO:0005524">
    <property type="term" value="F:ATP binding"/>
    <property type="evidence" value="ECO:0007669"/>
    <property type="project" value="UniProtKB-KW"/>
</dbReference>
<evidence type="ECO:0000256" key="11">
    <source>
        <dbReference type="SAM" id="Phobius"/>
    </source>
</evidence>
<feature type="region of interest" description="Disordered" evidence="10">
    <location>
        <begin position="41"/>
        <end position="61"/>
    </location>
</feature>
<dbReference type="PROSITE" id="PS50990">
    <property type="entry name" value="PEPTIDASE_C39"/>
    <property type="match status" value="1"/>
</dbReference>
<feature type="domain" description="ABC transporter" evidence="12">
    <location>
        <begin position="540"/>
        <end position="773"/>
    </location>
</feature>
<evidence type="ECO:0000256" key="1">
    <source>
        <dbReference type="ARBA" id="ARBA00004651"/>
    </source>
</evidence>
<dbReference type="Pfam" id="PF00664">
    <property type="entry name" value="ABC_membrane"/>
    <property type="match status" value="1"/>
</dbReference>
<dbReference type="InterPro" id="IPR027417">
    <property type="entry name" value="P-loop_NTPase"/>
</dbReference>
<comment type="subcellular location">
    <subcellularLocation>
        <location evidence="1">Cell membrane</location>
        <topology evidence="1">Multi-pass membrane protein</topology>
    </subcellularLocation>
</comment>
<keyword evidence="9 11" id="KW-0472">Membrane</keyword>
<evidence type="ECO:0000313" key="15">
    <source>
        <dbReference type="EMBL" id="QBD80923.1"/>
    </source>
</evidence>
<evidence type="ECO:0000256" key="10">
    <source>
        <dbReference type="SAM" id="MobiDB-lite"/>
    </source>
</evidence>
<dbReference type="InterPro" id="IPR003439">
    <property type="entry name" value="ABC_transporter-like_ATP-bd"/>
</dbReference>
<evidence type="ECO:0000256" key="7">
    <source>
        <dbReference type="ARBA" id="ARBA00022840"/>
    </source>
</evidence>
<dbReference type="PANTHER" id="PTHR24221">
    <property type="entry name" value="ATP-BINDING CASSETTE SUB-FAMILY B"/>
    <property type="match status" value="1"/>
</dbReference>
<evidence type="ECO:0000256" key="4">
    <source>
        <dbReference type="ARBA" id="ARBA00022692"/>
    </source>
</evidence>
<keyword evidence="5" id="KW-0547">Nucleotide-binding</keyword>
<evidence type="ECO:0000256" key="3">
    <source>
        <dbReference type="ARBA" id="ARBA00022475"/>
    </source>
</evidence>
<dbReference type="GO" id="GO:0016887">
    <property type="term" value="F:ATP hydrolysis activity"/>
    <property type="evidence" value="ECO:0007669"/>
    <property type="project" value="InterPro"/>
</dbReference>
<dbReference type="SUPFAM" id="SSF52540">
    <property type="entry name" value="P-loop containing nucleoside triphosphate hydrolases"/>
    <property type="match status" value="1"/>
</dbReference>
<dbReference type="PANTHER" id="PTHR24221:SF606">
    <property type="entry name" value="COLICIN V SECRETION-PROCESSING ATP-BINDING PROTEIN"/>
    <property type="match status" value="1"/>
</dbReference>
<protein>
    <submittedName>
        <fullName evidence="15">Peptidase domain-containing ABC transporter</fullName>
    </submittedName>
</protein>
<dbReference type="PROSITE" id="PS00211">
    <property type="entry name" value="ABC_TRANSPORTER_1"/>
    <property type="match status" value="1"/>
</dbReference>
<dbReference type="Pfam" id="PF03412">
    <property type="entry name" value="Peptidase_C39"/>
    <property type="match status" value="1"/>
</dbReference>
<keyword evidence="6" id="KW-0788">Thiol protease</keyword>
<evidence type="ECO:0000259" key="12">
    <source>
        <dbReference type="PROSITE" id="PS50893"/>
    </source>
</evidence>
<reference evidence="15 16" key="1">
    <citation type="submission" date="2019-01" db="EMBL/GenBank/DDBJ databases">
        <title>Ktedonosporobacter rubrisoli SCAWS-G2.</title>
        <authorList>
            <person name="Huang Y."/>
            <person name="Yan B."/>
        </authorList>
    </citation>
    <scope>NUCLEOTIDE SEQUENCE [LARGE SCALE GENOMIC DNA]</scope>
    <source>
        <strain evidence="15 16">SCAWS-G2</strain>
    </source>
</reference>
<feature type="domain" description="ABC transmembrane type-1" evidence="13">
    <location>
        <begin position="226"/>
        <end position="506"/>
    </location>
</feature>
<keyword evidence="2" id="KW-0813">Transport</keyword>
<dbReference type="Gene3D" id="3.40.50.300">
    <property type="entry name" value="P-loop containing nucleotide triphosphate hydrolases"/>
    <property type="match status" value="1"/>
</dbReference>
<evidence type="ECO:0000256" key="5">
    <source>
        <dbReference type="ARBA" id="ARBA00022741"/>
    </source>
</evidence>
<keyword evidence="7" id="KW-0067">ATP-binding</keyword>
<dbReference type="Gene3D" id="3.90.70.10">
    <property type="entry name" value="Cysteine proteinases"/>
    <property type="match status" value="1"/>
</dbReference>
<organism evidence="15 16">
    <name type="scientific">Ktedonosporobacter rubrisoli</name>
    <dbReference type="NCBI Taxonomy" id="2509675"/>
    <lineage>
        <taxon>Bacteria</taxon>
        <taxon>Bacillati</taxon>
        <taxon>Chloroflexota</taxon>
        <taxon>Ktedonobacteria</taxon>
        <taxon>Ktedonobacterales</taxon>
        <taxon>Ktedonosporobacteraceae</taxon>
        <taxon>Ktedonosporobacter</taxon>
    </lineage>
</organism>
<dbReference type="OrthoDB" id="9762778at2"/>
<evidence type="ECO:0000256" key="8">
    <source>
        <dbReference type="ARBA" id="ARBA00022989"/>
    </source>
</evidence>
<dbReference type="GO" id="GO:0006508">
    <property type="term" value="P:proteolysis"/>
    <property type="evidence" value="ECO:0007669"/>
    <property type="project" value="InterPro"/>
</dbReference>
<keyword evidence="8 11" id="KW-1133">Transmembrane helix</keyword>
<dbReference type="Gene3D" id="1.20.1560.10">
    <property type="entry name" value="ABC transporter type 1, transmembrane domain"/>
    <property type="match status" value="1"/>
</dbReference>
<sequence>MGKIPQKTKLLRVNTLQHSRTTTCNQLKAISSAKQNISVYQKQSEGSEASHHTTEIGQKLSGRLKRKHVPLLSQMSRVECGLACLAMVLSYYGRKTSISEIRTQCGVGRDGLSALGIVRAARRYKMRVRAVSLQHSDLRYVPLPAIVHWEFKHFLVVENWTSKFVDVVDPAHGRQRLTSEEFDAGFTGVVITLEPGTSFEYSSDFKRLSLSRYLFEHIKQMPLTLIQVLFTSLLLQGLGLVLPLLNKVVLDQIIPAEMSNLMFLLGVGMLMLVLSQAVTTLLRGLLLVYLRARIDKQMIHGFFERLLMLPYSFFQQRSSGDLLARVNSNTIIRDTLSSQLIATLLDSGMVVLYLFILLWQSLPFGIITLIIGFLQIALLLATKRPMAELAHRELAAQGRSQGYMAEALVGIATLKAAGVEDRALARWSNLFFEQLNTSLHRNYLSTLIDSGMNALRTLAPLALLWMGTMQVLNHTMSAGTMFALNALAISFLTPLSSLVTSGLQLQIVPAHFERLTDVTMAGFEQDREKVQSPPRLSGHICLRNVSFQYDQQAPKILQNINLEIKAGQKVALVGRTGSGKSTLGKLLLGLYMPTEGEILYDGIPLQNMNYQEVRQQFGVVMQDNVIFSGSILQNVTLSDPEAKVDRVTHATRIAGIHEDIMKMPMGYETFVSEGGSALSGGQRQRVAIARAIVHNPVILLLDEATSHLDVITEHKVEQQLATLSCTQIIIAHRLSTIRDADVIIVIDRGTIVEKGSHEELMRLNGYYTRLMQHQHAEKGPQEFDAPANS</sequence>
<evidence type="ECO:0000259" key="13">
    <source>
        <dbReference type="PROSITE" id="PS50929"/>
    </source>
</evidence>